<dbReference type="SUPFAM" id="SSF103506">
    <property type="entry name" value="Mitochondrial carrier"/>
    <property type="match status" value="2"/>
</dbReference>
<protein>
    <submittedName>
        <fullName evidence="14">Mitoferrin-1</fullName>
    </submittedName>
</protein>
<feature type="repeat" description="Solcar" evidence="12">
    <location>
        <begin position="317"/>
        <end position="405"/>
    </location>
</feature>
<organism evidence="13 14">
    <name type="scientific">Macrostomum lignano</name>
    <dbReference type="NCBI Taxonomy" id="282301"/>
    <lineage>
        <taxon>Eukaryota</taxon>
        <taxon>Metazoa</taxon>
        <taxon>Spiralia</taxon>
        <taxon>Lophotrochozoa</taxon>
        <taxon>Platyhelminthes</taxon>
        <taxon>Rhabditophora</taxon>
        <taxon>Macrostomorpha</taxon>
        <taxon>Macrostomida</taxon>
        <taxon>Macrostomidae</taxon>
        <taxon>Macrostomum</taxon>
    </lineage>
</organism>
<keyword evidence="8" id="KW-0408">Iron</keyword>
<feature type="repeat" description="Solcar" evidence="12">
    <location>
        <begin position="12"/>
        <end position="100"/>
    </location>
</feature>
<evidence type="ECO:0000256" key="5">
    <source>
        <dbReference type="ARBA" id="ARBA00022692"/>
    </source>
</evidence>
<feature type="repeat" description="Solcar" evidence="12">
    <location>
        <begin position="107"/>
        <end position="191"/>
    </location>
</feature>
<keyword evidence="5 12" id="KW-0812">Transmembrane</keyword>
<evidence type="ECO:0000256" key="1">
    <source>
        <dbReference type="ARBA" id="ARBA00004448"/>
    </source>
</evidence>
<dbReference type="Pfam" id="PF00153">
    <property type="entry name" value="Mito_carr"/>
    <property type="match status" value="6"/>
</dbReference>
<dbReference type="GO" id="GO:0015093">
    <property type="term" value="F:ferrous iron transmembrane transporter activity"/>
    <property type="evidence" value="ECO:0007669"/>
    <property type="project" value="TreeGrafter"/>
</dbReference>
<feature type="repeat" description="Solcar" evidence="12">
    <location>
        <begin position="412"/>
        <end position="496"/>
    </location>
</feature>
<dbReference type="InterPro" id="IPR023395">
    <property type="entry name" value="MCP_dom_sf"/>
</dbReference>
<keyword evidence="11 12" id="KW-0472">Membrane</keyword>
<comment type="similarity">
    <text evidence="2">Belongs to the mitochondrial carrier (TC 2.A.29) family.</text>
</comment>
<keyword evidence="13" id="KW-1185">Reference proteome</keyword>
<evidence type="ECO:0000256" key="3">
    <source>
        <dbReference type="ARBA" id="ARBA00022448"/>
    </source>
</evidence>
<name>A0A1I8JB94_9PLAT</name>
<feature type="repeat" description="Solcar" evidence="12">
    <location>
        <begin position="507"/>
        <end position="617"/>
    </location>
</feature>
<dbReference type="PANTHER" id="PTHR45758:SF20">
    <property type="entry name" value="MITOFERRIN-2"/>
    <property type="match status" value="1"/>
</dbReference>
<proteinExistence type="inferred from homology"/>
<evidence type="ECO:0000256" key="11">
    <source>
        <dbReference type="ARBA" id="ARBA00023136"/>
    </source>
</evidence>
<keyword evidence="6" id="KW-0999">Mitochondrion inner membrane</keyword>
<accession>A0A1I8JB94</accession>
<keyword evidence="9" id="KW-0406">Ion transport</keyword>
<dbReference type="AlphaFoldDB" id="A0A1I8JB94"/>
<dbReference type="GO" id="GO:0005743">
    <property type="term" value="C:mitochondrial inner membrane"/>
    <property type="evidence" value="ECO:0007669"/>
    <property type="project" value="UniProtKB-SubCell"/>
</dbReference>
<keyword evidence="4" id="KW-0410">Iron transport</keyword>
<dbReference type="PANTHER" id="PTHR45758">
    <property type="entry name" value="MITOFERRIN-1-RELATED"/>
    <property type="match status" value="1"/>
</dbReference>
<evidence type="ECO:0000313" key="13">
    <source>
        <dbReference type="Proteomes" id="UP000095280"/>
    </source>
</evidence>
<keyword evidence="3" id="KW-0813">Transport</keyword>
<reference evidence="14" key="1">
    <citation type="submission" date="2016-11" db="UniProtKB">
        <authorList>
            <consortium name="WormBaseParasite"/>
        </authorList>
    </citation>
    <scope>IDENTIFICATION</scope>
</reference>
<evidence type="ECO:0000313" key="14">
    <source>
        <dbReference type="WBParaSite" id="maker-uti_cns_0046782-snap-gene-0.7-mRNA-1"/>
    </source>
</evidence>
<dbReference type="PROSITE" id="PS50920">
    <property type="entry name" value="SOLCAR"/>
    <property type="match status" value="6"/>
</dbReference>
<evidence type="ECO:0000256" key="12">
    <source>
        <dbReference type="PROSITE-ProRule" id="PRU00282"/>
    </source>
</evidence>
<evidence type="ECO:0000256" key="7">
    <source>
        <dbReference type="ARBA" id="ARBA00022989"/>
    </source>
</evidence>
<sequence length="633" mass="68005">MEDEYESLLPDSTPSQHMIAGACAGVMEHTIVYPVDCVKTRLQCLRPLEGARYAGLIDGLRTLMQTEGIGRSLRGIGAVVAGAGPAHAMYFSCYEQGKRSLLGLGWNERASYLVSAIGATLLHDAIMTPADAVKQRVQMFRSPYSGCIDCLRSVLRSEGVSALYRAYGTQLSMNIPFHMVHFSAYELGQDLLNPQRNYAPHTHVLSGGFAGVCAAACTNPLDVCKTLLNTQERCALQAAGTAASTEIGGPAAAAASSPTQNRVIISSFLSAAKTVYQLEGLSGYFRGVQARVVFQMPGTAISWSVMEDEYESLLPDSTPSQHMIAGACAGVMEHTIVYPVDCVKTRLQCLRPLEGARYAGLIDGLRTLMQTEGIGRSLRGIGAVVAGAGPAHAMYFSCYEQGKRSLLGLGWNERASYLVSAIGATLLHDAIMTPADAVKQRVQMFRSPYSGCIDCLRSVLRSEGVSALYRAYGTQLSMNIPFHMVHFSAYELGQDLLNPQRNYAPHTHVLSGGFAGVCAAACTNPLDVCKTLLNTQERCALQAAGTAASTEIGGPAAAAASSPTQNRVIISSFLSAAKTVYQLEGLSGYFRGVQARVVFQMPGTAISWSVYETFKWYLRQRSANAKQQQSQQT</sequence>
<evidence type="ECO:0000256" key="9">
    <source>
        <dbReference type="ARBA" id="ARBA00023065"/>
    </source>
</evidence>
<keyword evidence="7" id="KW-1133">Transmembrane helix</keyword>
<keyword evidence="10" id="KW-0496">Mitochondrion</keyword>
<comment type="subcellular location">
    <subcellularLocation>
        <location evidence="1">Mitochondrion inner membrane</location>
        <topology evidence="1">Multi-pass membrane protein</topology>
    </subcellularLocation>
</comment>
<evidence type="ECO:0000256" key="6">
    <source>
        <dbReference type="ARBA" id="ARBA00022792"/>
    </source>
</evidence>
<dbReference type="Gene3D" id="1.50.40.10">
    <property type="entry name" value="Mitochondrial carrier domain"/>
    <property type="match status" value="3"/>
</dbReference>
<dbReference type="WBParaSite" id="maker-uti_cns_0046782-snap-gene-0.7-mRNA-1">
    <property type="protein sequence ID" value="maker-uti_cns_0046782-snap-gene-0.7-mRNA-1"/>
    <property type="gene ID" value="maker-uti_cns_0046782-snap-gene-0.7"/>
</dbReference>
<dbReference type="GO" id="GO:0048250">
    <property type="term" value="P:iron import into the mitochondrion"/>
    <property type="evidence" value="ECO:0007669"/>
    <property type="project" value="TreeGrafter"/>
</dbReference>
<evidence type="ECO:0000256" key="10">
    <source>
        <dbReference type="ARBA" id="ARBA00023128"/>
    </source>
</evidence>
<evidence type="ECO:0000256" key="8">
    <source>
        <dbReference type="ARBA" id="ARBA00023004"/>
    </source>
</evidence>
<dbReference type="FunFam" id="1.50.40.10:FF:000029">
    <property type="entry name" value="Solute carrier family 25 member 28"/>
    <property type="match status" value="2"/>
</dbReference>
<feature type="repeat" description="Solcar" evidence="12">
    <location>
        <begin position="202"/>
        <end position="312"/>
    </location>
</feature>
<evidence type="ECO:0000256" key="4">
    <source>
        <dbReference type="ARBA" id="ARBA00022496"/>
    </source>
</evidence>
<evidence type="ECO:0000256" key="2">
    <source>
        <dbReference type="ARBA" id="ARBA00006375"/>
    </source>
</evidence>
<dbReference type="Proteomes" id="UP000095280">
    <property type="component" value="Unplaced"/>
</dbReference>
<dbReference type="InterPro" id="IPR018108">
    <property type="entry name" value="MCP_transmembrane"/>
</dbReference>